<dbReference type="AlphaFoldDB" id="A0A9Q0GBG2"/>
<proteinExistence type="predicted"/>
<reference evidence="2" key="2">
    <citation type="journal article" date="2023" name="Plants (Basel)">
        <title>Annotation of the Turnera subulata (Passifloraceae) Draft Genome Reveals the S-Locus Evolved after the Divergence of Turneroideae from Passifloroideae in a Stepwise Manner.</title>
        <authorList>
            <person name="Henning P.M."/>
            <person name="Roalson E.H."/>
            <person name="Mir W."/>
            <person name="McCubbin A.G."/>
            <person name="Shore J.S."/>
        </authorList>
    </citation>
    <scope>NUCLEOTIDE SEQUENCE</scope>
    <source>
        <strain evidence="2">F60SS</strain>
    </source>
</reference>
<protein>
    <submittedName>
        <fullName evidence="2">Uncharacterized protein</fullName>
    </submittedName>
</protein>
<feature type="chain" id="PRO_5040276744" evidence="1">
    <location>
        <begin position="29"/>
        <end position="82"/>
    </location>
</feature>
<evidence type="ECO:0000256" key="1">
    <source>
        <dbReference type="SAM" id="SignalP"/>
    </source>
</evidence>
<dbReference type="InterPro" id="IPR009424">
    <property type="entry name" value="AGP16/20/22/41"/>
</dbReference>
<reference evidence="2" key="1">
    <citation type="submission" date="2022-02" db="EMBL/GenBank/DDBJ databases">
        <authorList>
            <person name="Henning P.M."/>
            <person name="McCubbin A.G."/>
            <person name="Shore J.S."/>
        </authorList>
    </citation>
    <scope>NUCLEOTIDE SEQUENCE</scope>
    <source>
        <strain evidence="2">F60SS</strain>
        <tissue evidence="2">Leaves</tissue>
    </source>
</reference>
<sequence>MEIFRAQSIRKAFLALLLLALVAPSINAQSTAPAPAPTSDGVAIDQGIAYDSFVPLNSLRLVEIERNQQNSVKYLCSCSHVG</sequence>
<dbReference type="EMBL" id="JAKUCV010001628">
    <property type="protein sequence ID" value="KAJ4845589.1"/>
    <property type="molecule type" value="Genomic_DNA"/>
</dbReference>
<keyword evidence="1" id="KW-0732">Signal</keyword>
<dbReference type="Pfam" id="PF06376">
    <property type="entry name" value="AGP"/>
    <property type="match status" value="1"/>
</dbReference>
<evidence type="ECO:0000313" key="3">
    <source>
        <dbReference type="Proteomes" id="UP001141552"/>
    </source>
</evidence>
<feature type="signal peptide" evidence="1">
    <location>
        <begin position="1"/>
        <end position="28"/>
    </location>
</feature>
<dbReference type="PANTHER" id="PTHR33374">
    <property type="entry name" value="ARABINOGALACTAN PROTEIN 20"/>
    <property type="match status" value="1"/>
</dbReference>
<dbReference type="OrthoDB" id="777504at2759"/>
<organism evidence="2 3">
    <name type="scientific">Turnera subulata</name>
    <dbReference type="NCBI Taxonomy" id="218843"/>
    <lineage>
        <taxon>Eukaryota</taxon>
        <taxon>Viridiplantae</taxon>
        <taxon>Streptophyta</taxon>
        <taxon>Embryophyta</taxon>
        <taxon>Tracheophyta</taxon>
        <taxon>Spermatophyta</taxon>
        <taxon>Magnoliopsida</taxon>
        <taxon>eudicotyledons</taxon>
        <taxon>Gunneridae</taxon>
        <taxon>Pentapetalae</taxon>
        <taxon>rosids</taxon>
        <taxon>fabids</taxon>
        <taxon>Malpighiales</taxon>
        <taxon>Passifloraceae</taxon>
        <taxon>Turnera</taxon>
    </lineage>
</organism>
<gene>
    <name evidence="2" type="ORF">Tsubulata_033404</name>
</gene>
<evidence type="ECO:0000313" key="2">
    <source>
        <dbReference type="EMBL" id="KAJ4845589.1"/>
    </source>
</evidence>
<name>A0A9Q0GBG2_9ROSI</name>
<keyword evidence="3" id="KW-1185">Reference proteome</keyword>
<dbReference type="Proteomes" id="UP001141552">
    <property type="component" value="Unassembled WGS sequence"/>
</dbReference>
<comment type="caution">
    <text evidence="2">The sequence shown here is derived from an EMBL/GenBank/DDBJ whole genome shotgun (WGS) entry which is preliminary data.</text>
</comment>
<accession>A0A9Q0GBG2</accession>